<evidence type="ECO:0000313" key="1">
    <source>
        <dbReference type="EMBL" id="OJT04931.1"/>
    </source>
</evidence>
<gene>
    <name evidence="1" type="ORF">TRAPUB_4273</name>
</gene>
<dbReference type="EMBL" id="MNAD01001502">
    <property type="protein sequence ID" value="OJT04931.1"/>
    <property type="molecule type" value="Genomic_DNA"/>
</dbReference>
<sequence>MPTELLQNIMAFIPDAEEAPSSNVLPPIWHAAVYNTAMLIPISQTCRRLRQVALGCPTLWTSLTDGPPARARERARMFAQRSRLAPLKVYLPIGRGVHEYDLTGIVEGSPSLPWPIQELHVADLPSRNTIEDLELMFTTRPQPLLESLSVQFCDNPLNREDQYHFGVPGLAPEHFPRLQRLSLGSCDLVNKDIMASLTHLALHSITVYQVHKKIESILSACHVLESLHLEQIEDLFSPPEPPPEEVTVHEFYHQTPAALRSCRGLRRVALLNMYGYLASFIVSLVLSDQRGLALQLHDIRTSPNPAVPDDLLIGTSQLAIGNYLYRRNSHRPSPWGITALTRERTFRATATVLEDAIAPLGGYEQALTSVHELWLVDLPPGYEEDTLPEDAALMLKTAIASMSALETVVLANHIQLTEMGTACPSLHLLPDIREAVPWPPISTLRIVYAYTHALAPPLDLTAILEELASGAYDYLEHLVLEIPPSFRIDAGDIERLRGNFKTVEMRVIDEMPEIALPAYCVEPAAWPGNARESWPCRLW</sequence>
<proteinExistence type="predicted"/>
<dbReference type="Gene3D" id="3.80.10.10">
    <property type="entry name" value="Ribonuclease Inhibitor"/>
    <property type="match status" value="1"/>
</dbReference>
<protein>
    <submittedName>
        <fullName evidence="1">Uncharacterized protein</fullName>
    </submittedName>
</protein>
<comment type="caution">
    <text evidence="1">The sequence shown here is derived from an EMBL/GenBank/DDBJ whole genome shotgun (WGS) entry which is preliminary data.</text>
</comment>
<organism evidence="1 2">
    <name type="scientific">Trametes pubescens</name>
    <name type="common">White-rot fungus</name>
    <dbReference type="NCBI Taxonomy" id="154538"/>
    <lineage>
        <taxon>Eukaryota</taxon>
        <taxon>Fungi</taxon>
        <taxon>Dikarya</taxon>
        <taxon>Basidiomycota</taxon>
        <taxon>Agaricomycotina</taxon>
        <taxon>Agaricomycetes</taxon>
        <taxon>Polyporales</taxon>
        <taxon>Polyporaceae</taxon>
        <taxon>Trametes</taxon>
    </lineage>
</organism>
<accession>A0A1M2VBA3</accession>
<evidence type="ECO:0000313" key="2">
    <source>
        <dbReference type="Proteomes" id="UP000184267"/>
    </source>
</evidence>
<dbReference type="OrthoDB" id="2743765at2759"/>
<dbReference type="InterPro" id="IPR032675">
    <property type="entry name" value="LRR_dom_sf"/>
</dbReference>
<name>A0A1M2VBA3_TRAPU</name>
<dbReference type="OMA" id="NIMAFIP"/>
<dbReference type="SUPFAM" id="SSF52047">
    <property type="entry name" value="RNI-like"/>
    <property type="match status" value="1"/>
</dbReference>
<dbReference type="STRING" id="154538.A0A1M2VBA3"/>
<keyword evidence="2" id="KW-1185">Reference proteome</keyword>
<dbReference type="AlphaFoldDB" id="A0A1M2VBA3"/>
<dbReference type="Proteomes" id="UP000184267">
    <property type="component" value="Unassembled WGS sequence"/>
</dbReference>
<reference evidence="1 2" key="1">
    <citation type="submission" date="2016-10" db="EMBL/GenBank/DDBJ databases">
        <title>Genome sequence of the basidiomycete white-rot fungus Trametes pubescens.</title>
        <authorList>
            <person name="Makela M.R."/>
            <person name="Granchi Z."/>
            <person name="Peng M."/>
            <person name="De Vries R.P."/>
            <person name="Grigoriev I."/>
            <person name="Riley R."/>
            <person name="Hilden K."/>
        </authorList>
    </citation>
    <scope>NUCLEOTIDE SEQUENCE [LARGE SCALE GENOMIC DNA]</scope>
    <source>
        <strain evidence="1 2">FBCC735</strain>
    </source>
</reference>